<dbReference type="AlphaFoldDB" id="A0A2T9YW18"/>
<evidence type="ECO:0000313" key="2">
    <source>
        <dbReference type="EMBL" id="PVU96531.1"/>
    </source>
</evidence>
<name>A0A2T9YW18_9FUNG</name>
<organism evidence="2 3">
    <name type="scientific">Smittium simulii</name>
    <dbReference type="NCBI Taxonomy" id="133385"/>
    <lineage>
        <taxon>Eukaryota</taxon>
        <taxon>Fungi</taxon>
        <taxon>Fungi incertae sedis</taxon>
        <taxon>Zoopagomycota</taxon>
        <taxon>Kickxellomycotina</taxon>
        <taxon>Harpellomycetes</taxon>
        <taxon>Harpellales</taxon>
        <taxon>Legeriomycetaceae</taxon>
        <taxon>Smittium</taxon>
    </lineage>
</organism>
<feature type="region of interest" description="Disordered" evidence="1">
    <location>
        <begin position="511"/>
        <end position="536"/>
    </location>
</feature>
<feature type="region of interest" description="Disordered" evidence="1">
    <location>
        <begin position="166"/>
        <end position="215"/>
    </location>
</feature>
<keyword evidence="3" id="KW-1185">Reference proteome</keyword>
<feature type="compositionally biased region" description="Polar residues" evidence="1">
    <location>
        <begin position="613"/>
        <end position="634"/>
    </location>
</feature>
<dbReference type="Proteomes" id="UP000245383">
    <property type="component" value="Unassembled WGS sequence"/>
</dbReference>
<proteinExistence type="predicted"/>
<reference evidence="2 3" key="1">
    <citation type="journal article" date="2018" name="MBio">
        <title>Comparative Genomics Reveals the Core Gene Toolbox for the Fungus-Insect Symbiosis.</title>
        <authorList>
            <person name="Wang Y."/>
            <person name="Stata M."/>
            <person name="Wang W."/>
            <person name="Stajich J.E."/>
            <person name="White M.M."/>
            <person name="Moncalvo J.M."/>
        </authorList>
    </citation>
    <scope>NUCLEOTIDE SEQUENCE [LARGE SCALE GENOMIC DNA]</scope>
    <source>
        <strain evidence="2 3">SWE-8-4</strain>
    </source>
</reference>
<feature type="region of interest" description="Disordered" evidence="1">
    <location>
        <begin position="44"/>
        <end position="72"/>
    </location>
</feature>
<gene>
    <name evidence="2" type="ORF">BB561_001133</name>
</gene>
<sequence>MQITVPQQSQLAVVQYSYNNMANSSNLAYDSIILFWHSGQKEPIKAGSRQKEPIKAGSRQKEPIKAGSRQKEPIKAGTLISTLLLSSSMQTLDSEPSRHICTILTENHPPPQPSLSHSSNTKNPIHPDSESLYALQLQSFESATTNVPSISSNKINIPTYSTSLLSSPASSQKNTYLPQPSSPIPTKLYEPQNPTLSLPTESSLQPSSTDANAKKNPTFETQAKPLQGSSDLPHSSQTNCILTLPPSCSSIPSRESKHIYSLVESLDSDKNFKRVVTTTKKSRIIRAQDPQKSSNYSLSNEKNLLFDKWLLSAVKNSQKDQIAANSSFQNFELLNPSNSLDSDKKISQLSTSDINTLEHTKSLYNLLVQHHNNQLIKSSETIRSTHRFVKSSQQSSLLSKDDSNSCLKSNKRLNYADRSVSFSFPKFNKDSSRHSLQHKSLDSSNYLNFSENEKNIFFDSNDYSFSLDSLQKLDSSSTTPFKFYSDSEFTCDNIVNCDLVKKNVISDSGKSQLTHSSLNHSQPHNNDISSSNVPSKSNYLTTISRESSKINYNSFSSFNPCLKEKISITDLRLSDLSIKSNTKQSPTNSYTGHSYRTKSQNLHSTYSKKSRNYPKNSLTSLLNPKTPSNSTSAISLEKINTIRNQFTSRSHVS</sequence>
<dbReference type="EMBL" id="MBFR01000030">
    <property type="protein sequence ID" value="PVU96531.1"/>
    <property type="molecule type" value="Genomic_DNA"/>
</dbReference>
<protein>
    <submittedName>
        <fullName evidence="2">Uncharacterized protein</fullName>
    </submittedName>
</protein>
<feature type="region of interest" description="Disordered" evidence="1">
    <location>
        <begin position="103"/>
        <end position="128"/>
    </location>
</feature>
<comment type="caution">
    <text evidence="2">The sequence shown here is derived from an EMBL/GenBank/DDBJ whole genome shotgun (WGS) entry which is preliminary data.</text>
</comment>
<feature type="region of interest" description="Disordered" evidence="1">
    <location>
        <begin position="580"/>
        <end position="634"/>
    </location>
</feature>
<evidence type="ECO:0000313" key="3">
    <source>
        <dbReference type="Proteomes" id="UP000245383"/>
    </source>
</evidence>
<feature type="compositionally biased region" description="Polar residues" evidence="1">
    <location>
        <begin position="580"/>
        <end position="605"/>
    </location>
</feature>
<feature type="compositionally biased region" description="Polar residues" evidence="1">
    <location>
        <begin position="192"/>
        <end position="211"/>
    </location>
</feature>
<evidence type="ECO:0000256" key="1">
    <source>
        <dbReference type="SAM" id="MobiDB-lite"/>
    </source>
</evidence>
<accession>A0A2T9YW18</accession>